<keyword evidence="2" id="KW-1185">Reference proteome</keyword>
<accession>A0A9X1RP56</accession>
<reference evidence="1" key="1">
    <citation type="submission" date="2022-01" db="EMBL/GenBank/DDBJ databases">
        <title>Genome sequence and assembly of Parabukholderia sp. RG36.</title>
        <authorList>
            <person name="Chhetri G."/>
        </authorList>
    </citation>
    <scope>NUCLEOTIDE SEQUENCE</scope>
    <source>
        <strain evidence="1">RG36</strain>
    </source>
</reference>
<dbReference type="PANTHER" id="PTHR34874">
    <property type="entry name" value="PROTEIN YCHN"/>
    <property type="match status" value="1"/>
</dbReference>
<dbReference type="Proteomes" id="UP001139308">
    <property type="component" value="Unassembled WGS sequence"/>
</dbReference>
<dbReference type="Pfam" id="PF02635">
    <property type="entry name" value="DsrE"/>
    <property type="match status" value="1"/>
</dbReference>
<gene>
    <name evidence="1" type="ORF">L5014_03115</name>
</gene>
<comment type="caution">
    <text evidence="1">The sequence shown here is derived from an EMBL/GenBank/DDBJ whole genome shotgun (WGS) entry which is preliminary data.</text>
</comment>
<dbReference type="InterPro" id="IPR003787">
    <property type="entry name" value="Sulphur_relay_DsrE/F-like"/>
</dbReference>
<evidence type="ECO:0000313" key="2">
    <source>
        <dbReference type="Proteomes" id="UP001139308"/>
    </source>
</evidence>
<proteinExistence type="predicted"/>
<protein>
    <submittedName>
        <fullName evidence="1">DsrE family protein</fullName>
    </submittedName>
</protein>
<organism evidence="1 2">
    <name type="scientific">Paraburkholderia tagetis</name>
    <dbReference type="NCBI Taxonomy" id="2913261"/>
    <lineage>
        <taxon>Bacteria</taxon>
        <taxon>Pseudomonadati</taxon>
        <taxon>Pseudomonadota</taxon>
        <taxon>Betaproteobacteria</taxon>
        <taxon>Burkholderiales</taxon>
        <taxon>Burkholderiaceae</taxon>
        <taxon>Paraburkholderia</taxon>
    </lineage>
</organism>
<dbReference type="EMBL" id="JAKLJA010000002">
    <property type="protein sequence ID" value="MCG5072364.1"/>
    <property type="molecule type" value="Genomic_DNA"/>
</dbReference>
<evidence type="ECO:0000313" key="1">
    <source>
        <dbReference type="EMBL" id="MCG5072364.1"/>
    </source>
</evidence>
<sequence>MKTLFIFNGAPYGDERTYNGLRLAGTLAKREHHELRVFLLGDAVAAAKAGQTVPQGFYNLQLMLGRVTRATSSALHVCGTCMDARGIKADELVEGAQRGTLDELADWSEWADKVLVF</sequence>
<name>A0A9X1RP56_9BURK</name>
<dbReference type="AlphaFoldDB" id="A0A9X1RP56"/>
<dbReference type="RefSeq" id="WP_238462153.1">
    <property type="nucleotide sequence ID" value="NZ_JAKLJA010000002.1"/>
</dbReference>
<dbReference type="PANTHER" id="PTHR34874:SF1">
    <property type="entry name" value="PROTEIN YCHN"/>
    <property type="match status" value="1"/>
</dbReference>
<dbReference type="GO" id="GO:0005829">
    <property type="term" value="C:cytosol"/>
    <property type="evidence" value="ECO:0007669"/>
    <property type="project" value="TreeGrafter"/>
</dbReference>